<dbReference type="OMA" id="CTICNWR"/>
<dbReference type="KEGG" id="vpo:Kpol_1065p39"/>
<dbReference type="PhylomeDB" id="A7TL60"/>
<dbReference type="PANTHER" id="PTHR28139:SF1">
    <property type="entry name" value="UPF0768 PROTEIN YBL029C-A"/>
    <property type="match status" value="1"/>
</dbReference>
<dbReference type="EMBL" id="DS480412">
    <property type="protein sequence ID" value="EDO17023.1"/>
    <property type="molecule type" value="Genomic_DNA"/>
</dbReference>
<dbReference type="HOGENOM" id="CLU_115926_1_0_1"/>
<proteinExistence type="predicted"/>
<dbReference type="STRING" id="436907.A7TL60"/>
<gene>
    <name evidence="2" type="ORF">Kpol_1065p39</name>
</gene>
<evidence type="ECO:0008006" key="4">
    <source>
        <dbReference type="Google" id="ProtNLM"/>
    </source>
</evidence>
<dbReference type="OrthoDB" id="5545479at2759"/>
<evidence type="ECO:0000256" key="1">
    <source>
        <dbReference type="SAM" id="MobiDB-lite"/>
    </source>
</evidence>
<dbReference type="eggNOG" id="ENOG502S3KC">
    <property type="taxonomic scope" value="Eukaryota"/>
</dbReference>
<accession>A7TL60</accession>
<sequence length="153" mass="18000">MFLFLPIVCGISHYDSNYKPKKGNMDRKAPPITDFTHIYCPKCRNYSAKPVKRRDFFSVFFVPILPVYFGKQIRCTICNWKYRFQSDQDLYGIIEQQRQNMEQSATGGGGFQQQQQQVPYQQQQQQQQPADNGIYEMVPQYEPPLNGKMPELR</sequence>
<dbReference type="InParanoid" id="A7TL60"/>
<dbReference type="GeneID" id="5545195"/>
<dbReference type="Proteomes" id="UP000000267">
    <property type="component" value="Unassembled WGS sequence"/>
</dbReference>
<dbReference type="FunCoup" id="A7TL60">
    <property type="interactions" value="61"/>
</dbReference>
<organism evidence="3">
    <name type="scientific">Vanderwaltozyma polyspora (strain ATCC 22028 / DSM 70294 / BCRC 21397 / CBS 2163 / NBRC 10782 / NRRL Y-8283 / UCD 57-17)</name>
    <name type="common">Kluyveromyces polysporus</name>
    <dbReference type="NCBI Taxonomy" id="436907"/>
    <lineage>
        <taxon>Eukaryota</taxon>
        <taxon>Fungi</taxon>
        <taxon>Dikarya</taxon>
        <taxon>Ascomycota</taxon>
        <taxon>Saccharomycotina</taxon>
        <taxon>Saccharomycetes</taxon>
        <taxon>Saccharomycetales</taxon>
        <taxon>Saccharomycetaceae</taxon>
        <taxon>Vanderwaltozyma</taxon>
    </lineage>
</organism>
<protein>
    <recommendedName>
        <fullName evidence="4">Zinc-ribbon 15 domain-containing protein</fullName>
    </recommendedName>
</protein>
<feature type="region of interest" description="Disordered" evidence="1">
    <location>
        <begin position="101"/>
        <end position="153"/>
    </location>
</feature>
<dbReference type="RefSeq" id="XP_001644881.1">
    <property type="nucleotide sequence ID" value="XM_001644831.1"/>
</dbReference>
<dbReference type="PANTHER" id="PTHR28139">
    <property type="entry name" value="UPF0768 PROTEIN YBL029C-A"/>
    <property type="match status" value="1"/>
</dbReference>
<evidence type="ECO:0000313" key="2">
    <source>
        <dbReference type="EMBL" id="EDO17023.1"/>
    </source>
</evidence>
<feature type="compositionally biased region" description="Low complexity" evidence="1">
    <location>
        <begin position="112"/>
        <end position="128"/>
    </location>
</feature>
<reference evidence="2 3" key="1">
    <citation type="journal article" date="2007" name="Proc. Natl. Acad. Sci. U.S.A.">
        <title>Independent sorting-out of thousands of duplicated gene pairs in two yeast species descended from a whole-genome duplication.</title>
        <authorList>
            <person name="Scannell D.R."/>
            <person name="Frank A.C."/>
            <person name="Conant G.C."/>
            <person name="Byrne K.P."/>
            <person name="Woolfit M."/>
            <person name="Wolfe K.H."/>
        </authorList>
    </citation>
    <scope>NUCLEOTIDE SEQUENCE [LARGE SCALE GENOMIC DNA]</scope>
    <source>
        <strain evidence="3">ATCC 22028 / DSM 70294 / BCRC 21397 / CBS 2163 / NBRC 10782 / NRRL Y-8283 / UCD 57-17</strain>
    </source>
</reference>
<name>A7TL60_VANPO</name>
<evidence type="ECO:0000313" key="3">
    <source>
        <dbReference type="Proteomes" id="UP000000267"/>
    </source>
</evidence>
<keyword evidence="3" id="KW-1185">Reference proteome</keyword>
<dbReference type="AlphaFoldDB" id="A7TL60"/>